<dbReference type="SFLD" id="SFLDS00003">
    <property type="entry name" value="Haloacid_Dehalogenase"/>
    <property type="match status" value="1"/>
</dbReference>
<dbReference type="InterPro" id="IPR000150">
    <property type="entry name" value="Cof"/>
</dbReference>
<keyword evidence="2" id="KW-1185">Reference proteome</keyword>
<dbReference type="InterPro" id="IPR006379">
    <property type="entry name" value="HAD-SF_hydro_IIB"/>
</dbReference>
<organism evidence="1 2">
    <name type="scientific">Caproicibacterium amylolyticum</name>
    <dbReference type="NCBI Taxonomy" id="2766537"/>
    <lineage>
        <taxon>Bacteria</taxon>
        <taxon>Bacillati</taxon>
        <taxon>Bacillota</taxon>
        <taxon>Clostridia</taxon>
        <taxon>Eubacteriales</taxon>
        <taxon>Oscillospiraceae</taxon>
        <taxon>Caproicibacterium</taxon>
    </lineage>
</organism>
<reference evidence="1 2" key="1">
    <citation type="submission" date="2020-08" db="EMBL/GenBank/DDBJ databases">
        <authorList>
            <person name="Ren C."/>
            <person name="Gu Y."/>
            <person name="Xu Y."/>
        </authorList>
    </citation>
    <scope>NUCLEOTIDE SEQUENCE [LARGE SCALE GENOMIC DNA]</scope>
    <source>
        <strain evidence="1 2">LBM18003</strain>
    </source>
</reference>
<dbReference type="NCBIfam" id="TIGR01484">
    <property type="entry name" value="HAD-SF-IIB"/>
    <property type="match status" value="1"/>
</dbReference>
<dbReference type="InterPro" id="IPR023214">
    <property type="entry name" value="HAD_sf"/>
</dbReference>
<dbReference type="Pfam" id="PF08282">
    <property type="entry name" value="Hydrolase_3"/>
    <property type="match status" value="1"/>
</dbReference>
<accession>A0A7G9WKG3</accession>
<proteinExistence type="predicted"/>
<dbReference type="PANTHER" id="PTHR10000:SF8">
    <property type="entry name" value="HAD SUPERFAMILY HYDROLASE-LIKE, TYPE 3"/>
    <property type="match status" value="1"/>
</dbReference>
<gene>
    <name evidence="1" type="ORF">H6X83_06120</name>
</gene>
<dbReference type="SUPFAM" id="SSF56784">
    <property type="entry name" value="HAD-like"/>
    <property type="match status" value="1"/>
</dbReference>
<dbReference type="Proteomes" id="UP000516046">
    <property type="component" value="Chromosome"/>
</dbReference>
<dbReference type="KEGG" id="caml:H6X83_06120"/>
<evidence type="ECO:0000313" key="1">
    <source>
        <dbReference type="EMBL" id="QNO19175.1"/>
    </source>
</evidence>
<dbReference type="Gene3D" id="3.30.1240.10">
    <property type="match status" value="1"/>
</dbReference>
<dbReference type="PROSITE" id="PS01229">
    <property type="entry name" value="COF_2"/>
    <property type="match status" value="1"/>
</dbReference>
<dbReference type="PANTHER" id="PTHR10000">
    <property type="entry name" value="PHOSPHOSERINE PHOSPHATASE"/>
    <property type="match status" value="1"/>
</dbReference>
<protein>
    <submittedName>
        <fullName evidence="1">HAD family phosphatase</fullName>
    </submittedName>
</protein>
<dbReference type="GO" id="GO:0016791">
    <property type="term" value="F:phosphatase activity"/>
    <property type="evidence" value="ECO:0007669"/>
    <property type="project" value="TreeGrafter"/>
</dbReference>
<dbReference type="AlphaFoldDB" id="A0A7G9WKG3"/>
<evidence type="ECO:0000313" key="2">
    <source>
        <dbReference type="Proteomes" id="UP000516046"/>
    </source>
</evidence>
<dbReference type="GO" id="GO:0005829">
    <property type="term" value="C:cytosol"/>
    <property type="evidence" value="ECO:0007669"/>
    <property type="project" value="TreeGrafter"/>
</dbReference>
<dbReference type="CDD" id="cd07516">
    <property type="entry name" value="HAD_Pase"/>
    <property type="match status" value="1"/>
</dbReference>
<dbReference type="SFLD" id="SFLDG01140">
    <property type="entry name" value="C2.B:_Phosphomannomutase_and_P"/>
    <property type="match status" value="1"/>
</dbReference>
<dbReference type="NCBIfam" id="TIGR00099">
    <property type="entry name" value="Cof-subfamily"/>
    <property type="match status" value="1"/>
</dbReference>
<sequence>MKIQLLAIDMDGTTLNSQNTLSPTNQKALQKAVNAGILVVPATGRQFSGLPPELEKLSGIRYYLCSNGAVVYDRQEQKILHSDLMETEQALRAYREISLCKSASSDIYIDGKAYTNSIRYAHPIDYGVDARHLDTFLASRSPLENLPDFIEHNQLRPEKIFSIFKDTEEWQSCWNTLCTWPEIAVTNSISNAIEVTNVTATKGSGLQALAKILQIPQEAVMAVGDGLNDVTMLDWAGVSVAMGNAENDVRQHAEFITDTCDNDGLAKATLRFCFS</sequence>
<name>A0A7G9WKG3_9FIRM</name>
<dbReference type="GO" id="GO:0000287">
    <property type="term" value="F:magnesium ion binding"/>
    <property type="evidence" value="ECO:0007669"/>
    <property type="project" value="TreeGrafter"/>
</dbReference>
<dbReference type="RefSeq" id="WP_212508244.1">
    <property type="nucleotide sequence ID" value="NZ_CP060696.1"/>
</dbReference>
<dbReference type="InterPro" id="IPR036412">
    <property type="entry name" value="HAD-like_sf"/>
</dbReference>
<dbReference type="EMBL" id="CP060696">
    <property type="protein sequence ID" value="QNO19175.1"/>
    <property type="molecule type" value="Genomic_DNA"/>
</dbReference>
<dbReference type="Gene3D" id="3.40.50.1000">
    <property type="entry name" value="HAD superfamily/HAD-like"/>
    <property type="match status" value="1"/>
</dbReference>